<dbReference type="Proteomes" id="UP001176806">
    <property type="component" value="Unassembled WGS sequence"/>
</dbReference>
<name>A0ABT8WPB8_9FLAO</name>
<evidence type="ECO:0000313" key="3">
    <source>
        <dbReference type="Proteomes" id="UP001176806"/>
    </source>
</evidence>
<evidence type="ECO:0000313" key="2">
    <source>
        <dbReference type="EMBL" id="MDO5975018.1"/>
    </source>
</evidence>
<accession>A0ABT8WPB8</accession>
<feature type="domain" description="Bacterial EndoU nuclease" evidence="1">
    <location>
        <begin position="27"/>
        <end position="114"/>
    </location>
</feature>
<gene>
    <name evidence="2" type="ORF">Q4Q40_12535</name>
</gene>
<proteinExistence type="predicted"/>
<dbReference type="EMBL" id="JAUOEL010000004">
    <property type="protein sequence ID" value="MDO5975018.1"/>
    <property type="molecule type" value="Genomic_DNA"/>
</dbReference>
<dbReference type="InterPro" id="IPR029501">
    <property type="entry name" value="EndoU_bac"/>
</dbReference>
<evidence type="ECO:0000259" key="1">
    <source>
        <dbReference type="Pfam" id="PF14436"/>
    </source>
</evidence>
<protein>
    <submittedName>
        <fullName evidence="2">EndoU domain-containing protein</fullName>
    </submittedName>
</protein>
<organism evidence="2 3">
    <name type="scientific">Flavivirga jejuensis</name>
    <dbReference type="NCBI Taxonomy" id="870487"/>
    <lineage>
        <taxon>Bacteria</taxon>
        <taxon>Pseudomonadati</taxon>
        <taxon>Bacteroidota</taxon>
        <taxon>Flavobacteriia</taxon>
        <taxon>Flavobacteriales</taxon>
        <taxon>Flavobacteriaceae</taxon>
        <taxon>Flavivirga</taxon>
    </lineage>
</organism>
<dbReference type="Pfam" id="PF14436">
    <property type="entry name" value="EndoU_bacteria"/>
    <property type="match status" value="1"/>
</dbReference>
<comment type="caution">
    <text evidence="2">The sequence shown here is derived from an EMBL/GenBank/DDBJ whole genome shotgun (WGS) entry which is preliminary data.</text>
</comment>
<sequence length="115" mass="12374">MQTSASGGGAGIFLRLNQIKSIGLPGLRSLTINMKHIISGHVAGGVRASSIKTLFASNLSHKQIENMIKTAYSNAKRIKTQGDRIKVVGQAKDGTVIEIWVNKVTKTIETAYPLK</sequence>
<reference evidence="2" key="1">
    <citation type="submission" date="2023-07" db="EMBL/GenBank/DDBJ databases">
        <title>Two novel species in the genus Flavivirga.</title>
        <authorList>
            <person name="Kwon K."/>
        </authorList>
    </citation>
    <scope>NUCLEOTIDE SEQUENCE</scope>
    <source>
        <strain evidence="2">KACC 14158</strain>
    </source>
</reference>
<keyword evidence="3" id="KW-1185">Reference proteome</keyword>
<dbReference type="RefSeq" id="WP_303302185.1">
    <property type="nucleotide sequence ID" value="NZ_BAABDA010000008.1"/>
</dbReference>